<evidence type="ECO:0000256" key="7">
    <source>
        <dbReference type="ARBA" id="ARBA00022801"/>
    </source>
</evidence>
<keyword evidence="4" id="KW-0540">Nuclease</keyword>
<keyword evidence="5" id="KW-0479">Metal-binding</keyword>
<proteinExistence type="inferred from homology"/>
<dbReference type="AlphaFoldDB" id="A0AAN9GJN7"/>
<accession>A0AAN9GJN7</accession>
<dbReference type="PANTHER" id="PTHR10642:SF26">
    <property type="entry name" value="RIBONUCLEASE H1"/>
    <property type="match status" value="1"/>
</dbReference>
<dbReference type="Gene3D" id="3.30.420.10">
    <property type="entry name" value="Ribonuclease H-like superfamily/Ribonuclease H"/>
    <property type="match status" value="1"/>
</dbReference>
<comment type="similarity">
    <text evidence="2">Belongs to the RNase H family.</text>
</comment>
<feature type="domain" description="RNase H type-1" evidence="8">
    <location>
        <begin position="20"/>
        <end position="150"/>
    </location>
</feature>
<dbReference type="EC" id="3.1.26.4" evidence="3"/>
<dbReference type="InterPro" id="IPR036397">
    <property type="entry name" value="RNaseH_sf"/>
</dbReference>
<evidence type="ECO:0000256" key="5">
    <source>
        <dbReference type="ARBA" id="ARBA00022723"/>
    </source>
</evidence>
<dbReference type="InterPro" id="IPR050092">
    <property type="entry name" value="RNase_H"/>
</dbReference>
<dbReference type="GO" id="GO:0003676">
    <property type="term" value="F:nucleic acid binding"/>
    <property type="evidence" value="ECO:0007669"/>
    <property type="project" value="InterPro"/>
</dbReference>
<evidence type="ECO:0000313" key="9">
    <source>
        <dbReference type="EMBL" id="KAK7111002.1"/>
    </source>
</evidence>
<evidence type="ECO:0000256" key="6">
    <source>
        <dbReference type="ARBA" id="ARBA00022759"/>
    </source>
</evidence>
<evidence type="ECO:0000256" key="3">
    <source>
        <dbReference type="ARBA" id="ARBA00012180"/>
    </source>
</evidence>
<dbReference type="InterPro" id="IPR012337">
    <property type="entry name" value="RNaseH-like_sf"/>
</dbReference>
<dbReference type="SUPFAM" id="SSF53098">
    <property type="entry name" value="Ribonuclease H-like"/>
    <property type="match status" value="1"/>
</dbReference>
<sequence>MSDTSKKALTLAMIADHYPEEAWIHAYTDGSATDAARDGGAGVLVRYPEGEAQTVSIPTGLHCTNYSAEVQALRTAATIVDGSDHECPQVVFLTDAMSALQALSANKETELNNALQQVAQNRRVVLQWVPAHCDIAGNEAADKLAKEGASKEQFTSQLQYKEKKTIIKNKRKTRAEKDDYHLLQREEQVVLLRLRTGHNRLNHHMATKLKLVPSPLYPCGKNQTAEHILQACPYHSALRDTTWPEETALQKKLYGPREDFERTARFALQSGLTI</sequence>
<protein>
    <recommendedName>
        <fullName evidence="3">ribonuclease H</fullName>
        <ecNumber evidence="3">3.1.26.4</ecNumber>
    </recommendedName>
</protein>
<dbReference type="CDD" id="cd09276">
    <property type="entry name" value="Rnase_HI_RT_non_LTR"/>
    <property type="match status" value="1"/>
</dbReference>
<dbReference type="GO" id="GO:0046872">
    <property type="term" value="F:metal ion binding"/>
    <property type="evidence" value="ECO:0007669"/>
    <property type="project" value="UniProtKB-KW"/>
</dbReference>
<dbReference type="Pfam" id="PF00075">
    <property type="entry name" value="RNase_H"/>
    <property type="match status" value="1"/>
</dbReference>
<dbReference type="Proteomes" id="UP001374579">
    <property type="component" value="Unassembled WGS sequence"/>
</dbReference>
<evidence type="ECO:0000313" key="10">
    <source>
        <dbReference type="Proteomes" id="UP001374579"/>
    </source>
</evidence>
<keyword evidence="10" id="KW-1185">Reference proteome</keyword>
<evidence type="ECO:0000256" key="1">
    <source>
        <dbReference type="ARBA" id="ARBA00000077"/>
    </source>
</evidence>
<comment type="caution">
    <text evidence="9">The sequence shown here is derived from an EMBL/GenBank/DDBJ whole genome shotgun (WGS) entry which is preliminary data.</text>
</comment>
<reference evidence="9 10" key="1">
    <citation type="submission" date="2024-02" db="EMBL/GenBank/DDBJ databases">
        <title>Chromosome-scale genome assembly of the rough periwinkle Littorina saxatilis.</title>
        <authorList>
            <person name="De Jode A."/>
            <person name="Faria R."/>
            <person name="Formenti G."/>
            <person name="Sims Y."/>
            <person name="Smith T.P."/>
            <person name="Tracey A."/>
            <person name="Wood J.M.D."/>
            <person name="Zagrodzka Z.B."/>
            <person name="Johannesson K."/>
            <person name="Butlin R.K."/>
            <person name="Leder E.H."/>
        </authorList>
    </citation>
    <scope>NUCLEOTIDE SEQUENCE [LARGE SCALE GENOMIC DNA]</scope>
    <source>
        <strain evidence="9">Snail1</strain>
        <tissue evidence="9">Muscle</tissue>
    </source>
</reference>
<name>A0AAN9GJN7_9CAEN</name>
<dbReference type="GO" id="GO:0004523">
    <property type="term" value="F:RNA-DNA hybrid ribonuclease activity"/>
    <property type="evidence" value="ECO:0007669"/>
    <property type="project" value="UniProtKB-EC"/>
</dbReference>
<dbReference type="GO" id="GO:0043137">
    <property type="term" value="P:DNA replication, removal of RNA primer"/>
    <property type="evidence" value="ECO:0007669"/>
    <property type="project" value="TreeGrafter"/>
</dbReference>
<evidence type="ECO:0000256" key="4">
    <source>
        <dbReference type="ARBA" id="ARBA00022722"/>
    </source>
</evidence>
<dbReference type="InterPro" id="IPR002156">
    <property type="entry name" value="RNaseH_domain"/>
</dbReference>
<gene>
    <name evidence="9" type="ORF">V1264_014788</name>
</gene>
<keyword evidence="7" id="KW-0378">Hydrolase</keyword>
<evidence type="ECO:0000256" key="2">
    <source>
        <dbReference type="ARBA" id="ARBA00005300"/>
    </source>
</evidence>
<comment type="catalytic activity">
    <reaction evidence="1">
        <text>Endonucleolytic cleavage to 5'-phosphomonoester.</text>
        <dbReference type="EC" id="3.1.26.4"/>
    </reaction>
</comment>
<keyword evidence="6" id="KW-0255">Endonuclease</keyword>
<evidence type="ECO:0000259" key="8">
    <source>
        <dbReference type="PROSITE" id="PS50879"/>
    </source>
</evidence>
<dbReference type="PANTHER" id="PTHR10642">
    <property type="entry name" value="RIBONUCLEASE H1"/>
    <property type="match status" value="1"/>
</dbReference>
<dbReference type="EMBL" id="JBAMIC010000003">
    <property type="protein sequence ID" value="KAK7111002.1"/>
    <property type="molecule type" value="Genomic_DNA"/>
</dbReference>
<dbReference type="PROSITE" id="PS50879">
    <property type="entry name" value="RNASE_H_1"/>
    <property type="match status" value="1"/>
</dbReference>
<organism evidence="9 10">
    <name type="scientific">Littorina saxatilis</name>
    <dbReference type="NCBI Taxonomy" id="31220"/>
    <lineage>
        <taxon>Eukaryota</taxon>
        <taxon>Metazoa</taxon>
        <taxon>Spiralia</taxon>
        <taxon>Lophotrochozoa</taxon>
        <taxon>Mollusca</taxon>
        <taxon>Gastropoda</taxon>
        <taxon>Caenogastropoda</taxon>
        <taxon>Littorinimorpha</taxon>
        <taxon>Littorinoidea</taxon>
        <taxon>Littorinidae</taxon>
        <taxon>Littorina</taxon>
    </lineage>
</organism>